<accession>A0A843YEM1</accession>
<dbReference type="GO" id="GO:0016491">
    <property type="term" value="F:oxidoreductase activity"/>
    <property type="evidence" value="ECO:0007669"/>
    <property type="project" value="InterPro"/>
</dbReference>
<comment type="similarity">
    <text evidence="2">Belongs to the FAD-dependent oxidoreductase family.</text>
</comment>
<evidence type="ECO:0000256" key="1">
    <source>
        <dbReference type="ARBA" id="ARBA00001974"/>
    </source>
</evidence>
<organism evidence="9 10">
    <name type="scientific">Tritonibacter litoralis</name>
    <dbReference type="NCBI Taxonomy" id="2662264"/>
    <lineage>
        <taxon>Bacteria</taxon>
        <taxon>Pseudomonadati</taxon>
        <taxon>Pseudomonadota</taxon>
        <taxon>Alphaproteobacteria</taxon>
        <taxon>Rhodobacterales</taxon>
        <taxon>Paracoccaceae</taxon>
        <taxon>Tritonibacter</taxon>
    </lineage>
</organism>
<keyword evidence="5" id="KW-1133">Transmembrane helix</keyword>
<feature type="transmembrane region" description="Helical" evidence="5">
    <location>
        <begin position="600"/>
        <end position="622"/>
    </location>
</feature>
<dbReference type="Pfam" id="PF07992">
    <property type="entry name" value="Pyr_redox_2"/>
    <property type="match status" value="1"/>
</dbReference>
<name>A0A843YEM1_9RHOB</name>
<feature type="transmembrane region" description="Helical" evidence="5">
    <location>
        <begin position="643"/>
        <end position="665"/>
    </location>
</feature>
<feature type="domain" description="BFD-like [2Fe-2S]-binding" evidence="6">
    <location>
        <begin position="434"/>
        <end position="482"/>
    </location>
</feature>
<keyword evidence="3" id="KW-0285">Flavoprotein</keyword>
<proteinExistence type="inferred from homology"/>
<dbReference type="PANTHER" id="PTHR43429:SF3">
    <property type="entry name" value="NITRITE REDUCTASE [NAD(P)H]"/>
    <property type="match status" value="1"/>
</dbReference>
<dbReference type="InterPro" id="IPR036188">
    <property type="entry name" value="FAD/NAD-bd_sf"/>
</dbReference>
<evidence type="ECO:0008006" key="11">
    <source>
        <dbReference type="Google" id="ProtNLM"/>
    </source>
</evidence>
<dbReference type="RefSeq" id="WP_194269368.1">
    <property type="nucleotide sequence ID" value="NZ_WIBF01000010.1"/>
</dbReference>
<dbReference type="Gene3D" id="1.10.10.1100">
    <property type="entry name" value="BFD-like [2Fe-2S]-binding domain"/>
    <property type="match status" value="1"/>
</dbReference>
<feature type="domain" description="NADH-rubredoxin oxidoreductase C-terminal" evidence="8">
    <location>
        <begin position="332"/>
        <end position="401"/>
    </location>
</feature>
<dbReference type="Proteomes" id="UP000444174">
    <property type="component" value="Unassembled WGS sequence"/>
</dbReference>
<comment type="cofactor">
    <cofactor evidence="1">
        <name>FAD</name>
        <dbReference type="ChEBI" id="CHEBI:57692"/>
    </cofactor>
</comment>
<keyword evidence="5" id="KW-0812">Transmembrane</keyword>
<evidence type="ECO:0000259" key="8">
    <source>
        <dbReference type="Pfam" id="PF18267"/>
    </source>
</evidence>
<sequence length="669" mass="71132">MQPDAQLILPGPDRSEITEQSTDTLHVVVIGGGPVGMRTAQDLVQRGHQVTILSGETVQPYNRVRLTPLLSGDVQFGDIILPEVDTLGEGCTLIEGVRAVAIDRDARAVITADGGRWEYDRLVIATGSRAFVPRIPGADLSGVFTFRTADDAAALVARSLSARKVAVIGGGLLGLEAAKGMRARGCDVTVIEHESRLMPRQLDAGGGARLALQIEELGVSVFTGVAVKSIDGTFRVDGLTLSDGSQLDCDTVIICTGVRANIALAQEAKLAFGRGIIVNDQMQTSDPDIWAVGECCEHQGLMYGLVGPGYAQAAVAAAGIDGDAASFLGQIPATKLKVIGADVFSAGDVERLDASPAIKSHEWEDQGHYRRIFLDRGTMVGAIAVGPCPQASRLQDGVEQGVTIYPWMLHRFRKTGLLWLEGEQSVEAMPDTAIVCNCTGVTCGAIRGAIKTGCASVDEISRETGASTVCGTCRPMVEELIDAGGPPQPIPLWKPVLGCSCLAALGALYPLVAGHVPLPQSYDADSLRVWLWRDNIVKQWSGFILLGLFLAAMVIGLRKRIRWTDRLGSFDAWRLVHLGIGLAALLGFVAHTGFRLGSNLNMALGLGFVLTAIFGAIAGLSTGGDHELRARRIGTSRTPPRTLPTWVHILTIWPLPVLVLLHVLASYAF</sequence>
<feature type="transmembrane region" description="Helical" evidence="5">
    <location>
        <begin position="536"/>
        <end position="555"/>
    </location>
</feature>
<comment type="caution">
    <text evidence="9">The sequence shown here is derived from an EMBL/GenBank/DDBJ whole genome shotgun (WGS) entry which is preliminary data.</text>
</comment>
<dbReference type="SUPFAM" id="SSF51905">
    <property type="entry name" value="FAD/NAD(P)-binding domain"/>
    <property type="match status" value="1"/>
</dbReference>
<keyword evidence="10" id="KW-1185">Reference proteome</keyword>
<dbReference type="InterPro" id="IPR007419">
    <property type="entry name" value="BFD-like_2Fe2S-bd_dom"/>
</dbReference>
<reference evidence="9 10" key="1">
    <citation type="submission" date="2019-10" db="EMBL/GenBank/DDBJ databases">
        <title>Epibacterium sp. nov., isolated from seawater.</title>
        <authorList>
            <person name="Zhang X."/>
            <person name="Li N."/>
        </authorList>
    </citation>
    <scope>NUCLEOTIDE SEQUENCE [LARGE SCALE GENOMIC DNA]</scope>
    <source>
        <strain evidence="9 10">SM1979</strain>
    </source>
</reference>
<dbReference type="PANTHER" id="PTHR43429">
    <property type="entry name" value="PYRIDINE NUCLEOTIDE-DISULFIDE OXIDOREDUCTASE DOMAIN-CONTAINING"/>
    <property type="match status" value="1"/>
</dbReference>
<dbReference type="PRINTS" id="PR00368">
    <property type="entry name" value="FADPNR"/>
</dbReference>
<evidence type="ECO:0000259" key="6">
    <source>
        <dbReference type="Pfam" id="PF04324"/>
    </source>
</evidence>
<dbReference type="InterPro" id="IPR041854">
    <property type="entry name" value="BFD-like_2Fe2S-bd_dom_sf"/>
</dbReference>
<protein>
    <recommendedName>
        <fullName evidence="11">Nitrite reductase (NAD(P)H)</fullName>
    </recommendedName>
</protein>
<keyword evidence="4" id="KW-0274">FAD</keyword>
<dbReference type="PRINTS" id="PR00469">
    <property type="entry name" value="PNDRDTASEII"/>
</dbReference>
<dbReference type="InterPro" id="IPR041575">
    <property type="entry name" value="Rubredoxin_C"/>
</dbReference>
<evidence type="ECO:0000256" key="3">
    <source>
        <dbReference type="ARBA" id="ARBA00022630"/>
    </source>
</evidence>
<evidence type="ECO:0000259" key="7">
    <source>
        <dbReference type="Pfam" id="PF07992"/>
    </source>
</evidence>
<keyword evidence="5" id="KW-0472">Membrane</keyword>
<evidence type="ECO:0000256" key="2">
    <source>
        <dbReference type="ARBA" id="ARBA00006442"/>
    </source>
</evidence>
<dbReference type="EMBL" id="WIBF01000010">
    <property type="protein sequence ID" value="MQQ09860.1"/>
    <property type="molecule type" value="Genomic_DNA"/>
</dbReference>
<dbReference type="Gene3D" id="3.50.50.60">
    <property type="entry name" value="FAD/NAD(P)-binding domain"/>
    <property type="match status" value="2"/>
</dbReference>
<dbReference type="InterPro" id="IPR050260">
    <property type="entry name" value="FAD-bd_OxRdtase"/>
</dbReference>
<gene>
    <name evidence="9" type="ORF">GFB49_15450</name>
</gene>
<feature type="transmembrane region" description="Helical" evidence="5">
    <location>
        <begin position="575"/>
        <end position="594"/>
    </location>
</feature>
<dbReference type="Pfam" id="PF04324">
    <property type="entry name" value="Fer2_BFD"/>
    <property type="match status" value="1"/>
</dbReference>
<feature type="domain" description="FAD/NAD(P)-binding" evidence="7">
    <location>
        <begin position="26"/>
        <end position="316"/>
    </location>
</feature>
<dbReference type="InterPro" id="IPR016156">
    <property type="entry name" value="FAD/NAD-linked_Rdtase_dimer_sf"/>
</dbReference>
<evidence type="ECO:0000256" key="4">
    <source>
        <dbReference type="ARBA" id="ARBA00022827"/>
    </source>
</evidence>
<dbReference type="AlphaFoldDB" id="A0A843YEM1"/>
<evidence type="ECO:0000313" key="9">
    <source>
        <dbReference type="EMBL" id="MQQ09860.1"/>
    </source>
</evidence>
<dbReference type="Pfam" id="PF18267">
    <property type="entry name" value="Rubredoxin_C"/>
    <property type="match status" value="1"/>
</dbReference>
<evidence type="ECO:0000313" key="10">
    <source>
        <dbReference type="Proteomes" id="UP000444174"/>
    </source>
</evidence>
<dbReference type="InterPro" id="IPR023753">
    <property type="entry name" value="FAD/NAD-binding_dom"/>
</dbReference>
<evidence type="ECO:0000256" key="5">
    <source>
        <dbReference type="SAM" id="Phobius"/>
    </source>
</evidence>
<dbReference type="Gene3D" id="3.30.390.30">
    <property type="match status" value="1"/>
</dbReference>